<accession>A0AA88JG26</accession>
<evidence type="ECO:0000313" key="6">
    <source>
        <dbReference type="Proteomes" id="UP001187192"/>
    </source>
</evidence>
<protein>
    <submittedName>
        <fullName evidence="5">Uncharacterized protein</fullName>
    </submittedName>
</protein>
<feature type="region of interest" description="Disordered" evidence="1">
    <location>
        <begin position="28"/>
        <end position="51"/>
    </location>
</feature>
<evidence type="ECO:0000313" key="5">
    <source>
        <dbReference type="EMBL" id="GMN72635.1"/>
    </source>
</evidence>
<dbReference type="AlphaFoldDB" id="A0AA88JG26"/>
<dbReference type="EMBL" id="BTGU01016839">
    <property type="protein sequence ID" value="GMN72628.1"/>
    <property type="molecule type" value="Genomic_DNA"/>
</dbReference>
<keyword evidence="6" id="KW-1185">Reference proteome</keyword>
<evidence type="ECO:0000256" key="1">
    <source>
        <dbReference type="SAM" id="MobiDB-lite"/>
    </source>
</evidence>
<evidence type="ECO:0000313" key="4">
    <source>
        <dbReference type="EMBL" id="GMN72631.1"/>
    </source>
</evidence>
<reference evidence="5" key="1">
    <citation type="submission" date="2023-07" db="EMBL/GenBank/DDBJ databases">
        <title>draft genome sequence of fig (Ficus carica).</title>
        <authorList>
            <person name="Takahashi T."/>
            <person name="Nishimura K."/>
        </authorList>
    </citation>
    <scope>NUCLEOTIDE SEQUENCE</scope>
</reference>
<dbReference type="EMBL" id="BTGU01016838">
    <property type="protein sequence ID" value="GMN72621.1"/>
    <property type="molecule type" value="Genomic_DNA"/>
</dbReference>
<sequence>MKPWRFSRGEESQNWSWREWQLLNENVIEQGGSSASPSPKVLEAPSQLSNS</sequence>
<comment type="caution">
    <text evidence="5">The sequence shown here is derived from an EMBL/GenBank/DDBJ whole genome shotgun (WGS) entry which is preliminary data.</text>
</comment>
<evidence type="ECO:0000313" key="3">
    <source>
        <dbReference type="EMBL" id="GMN72628.1"/>
    </source>
</evidence>
<dbReference type="EMBL" id="BTGU01016840">
    <property type="protein sequence ID" value="GMN72631.1"/>
    <property type="molecule type" value="Genomic_DNA"/>
</dbReference>
<evidence type="ECO:0000313" key="2">
    <source>
        <dbReference type="EMBL" id="GMN72621.1"/>
    </source>
</evidence>
<dbReference type="Proteomes" id="UP001187192">
    <property type="component" value="Unassembled WGS sequence"/>
</dbReference>
<gene>
    <name evidence="2" type="ORF">TIFTF001_055260</name>
    <name evidence="3" type="ORF">TIFTF001_055261</name>
    <name evidence="4" type="ORF">TIFTF001_055262</name>
    <name evidence="5" type="ORF">TIFTF001_055263</name>
</gene>
<proteinExistence type="predicted"/>
<dbReference type="EMBL" id="BTGU01016841">
    <property type="protein sequence ID" value="GMN72635.1"/>
    <property type="molecule type" value="Genomic_DNA"/>
</dbReference>
<organism evidence="5 6">
    <name type="scientific">Ficus carica</name>
    <name type="common">Common fig</name>
    <dbReference type="NCBI Taxonomy" id="3494"/>
    <lineage>
        <taxon>Eukaryota</taxon>
        <taxon>Viridiplantae</taxon>
        <taxon>Streptophyta</taxon>
        <taxon>Embryophyta</taxon>
        <taxon>Tracheophyta</taxon>
        <taxon>Spermatophyta</taxon>
        <taxon>Magnoliopsida</taxon>
        <taxon>eudicotyledons</taxon>
        <taxon>Gunneridae</taxon>
        <taxon>Pentapetalae</taxon>
        <taxon>rosids</taxon>
        <taxon>fabids</taxon>
        <taxon>Rosales</taxon>
        <taxon>Moraceae</taxon>
        <taxon>Ficeae</taxon>
        <taxon>Ficus</taxon>
    </lineage>
</organism>
<name>A0AA88JG26_FICCA</name>